<dbReference type="Gramene" id="OE9A110719T1">
    <property type="protein sequence ID" value="OE9A110719C1"/>
    <property type="gene ID" value="OE9A110719"/>
</dbReference>
<dbReference type="SUPFAM" id="SSF56112">
    <property type="entry name" value="Protein kinase-like (PK-like)"/>
    <property type="match status" value="1"/>
</dbReference>
<dbReference type="Proteomes" id="UP000594638">
    <property type="component" value="Unassembled WGS sequence"/>
</dbReference>
<evidence type="ECO:0000313" key="5">
    <source>
        <dbReference type="Proteomes" id="UP000594638"/>
    </source>
</evidence>
<dbReference type="Gene3D" id="3.30.200.20">
    <property type="entry name" value="Phosphorylase Kinase, domain 1"/>
    <property type="match status" value="1"/>
</dbReference>
<dbReference type="InterPro" id="IPR011009">
    <property type="entry name" value="Kinase-like_dom_sf"/>
</dbReference>
<feature type="domain" description="Protein kinase" evidence="3">
    <location>
        <begin position="52"/>
        <end position="196"/>
    </location>
</feature>
<evidence type="ECO:0000259" key="3">
    <source>
        <dbReference type="PROSITE" id="PS50011"/>
    </source>
</evidence>
<dbReference type="AlphaFoldDB" id="A0A8S0SGX9"/>
<reference evidence="4 5" key="1">
    <citation type="submission" date="2019-12" db="EMBL/GenBank/DDBJ databases">
        <authorList>
            <person name="Alioto T."/>
            <person name="Alioto T."/>
            <person name="Gomez Garrido J."/>
        </authorList>
    </citation>
    <scope>NUCLEOTIDE SEQUENCE [LARGE SCALE GENOMIC DNA]</scope>
</reference>
<dbReference type="InterPro" id="IPR000719">
    <property type="entry name" value="Prot_kinase_dom"/>
</dbReference>
<dbReference type="PROSITE" id="PS50011">
    <property type="entry name" value="PROTEIN_KINASE_DOM"/>
    <property type="match status" value="1"/>
</dbReference>
<dbReference type="PANTHER" id="PTHR27005:SF466">
    <property type="entry name" value="NON-FUNCTIONAL PSEUDOKINASE ZED1-LIKE"/>
    <property type="match status" value="1"/>
</dbReference>
<evidence type="ECO:0000313" key="4">
    <source>
        <dbReference type="EMBL" id="CAA2991988.1"/>
    </source>
</evidence>
<gene>
    <name evidence="4" type="ORF">OLEA9_A110719</name>
</gene>
<dbReference type="Gene3D" id="1.10.510.10">
    <property type="entry name" value="Transferase(Phosphotransferase) domain 1"/>
    <property type="match status" value="1"/>
</dbReference>
<keyword evidence="5" id="KW-1185">Reference proteome</keyword>
<keyword evidence="2" id="KW-0067">ATP-binding</keyword>
<evidence type="ECO:0000256" key="2">
    <source>
        <dbReference type="ARBA" id="ARBA00022840"/>
    </source>
</evidence>
<dbReference type="EMBL" id="CACTIH010005430">
    <property type="protein sequence ID" value="CAA2991988.1"/>
    <property type="molecule type" value="Genomic_DNA"/>
</dbReference>
<dbReference type="Pfam" id="PF07714">
    <property type="entry name" value="PK_Tyr_Ser-Thr"/>
    <property type="match status" value="1"/>
</dbReference>
<organism evidence="4 5">
    <name type="scientific">Olea europaea subsp. europaea</name>
    <dbReference type="NCBI Taxonomy" id="158383"/>
    <lineage>
        <taxon>Eukaryota</taxon>
        <taxon>Viridiplantae</taxon>
        <taxon>Streptophyta</taxon>
        <taxon>Embryophyta</taxon>
        <taxon>Tracheophyta</taxon>
        <taxon>Spermatophyta</taxon>
        <taxon>Magnoliopsida</taxon>
        <taxon>eudicotyledons</taxon>
        <taxon>Gunneridae</taxon>
        <taxon>Pentapetalae</taxon>
        <taxon>asterids</taxon>
        <taxon>lamiids</taxon>
        <taxon>Lamiales</taxon>
        <taxon>Oleaceae</taxon>
        <taxon>Oleeae</taxon>
        <taxon>Olea</taxon>
    </lineage>
</organism>
<keyword evidence="1" id="KW-0547">Nucleotide-binding</keyword>
<name>A0A8S0SGX9_OLEEU</name>
<dbReference type="GO" id="GO:0005524">
    <property type="term" value="F:ATP binding"/>
    <property type="evidence" value="ECO:0007669"/>
    <property type="project" value="UniProtKB-KW"/>
</dbReference>
<dbReference type="GO" id="GO:0007166">
    <property type="term" value="P:cell surface receptor signaling pathway"/>
    <property type="evidence" value="ECO:0007669"/>
    <property type="project" value="InterPro"/>
</dbReference>
<dbReference type="GO" id="GO:0005886">
    <property type="term" value="C:plasma membrane"/>
    <property type="evidence" value="ECO:0007669"/>
    <property type="project" value="TreeGrafter"/>
</dbReference>
<dbReference type="PANTHER" id="PTHR27005">
    <property type="entry name" value="WALL-ASSOCIATED RECEPTOR KINASE-LIKE 21"/>
    <property type="match status" value="1"/>
</dbReference>
<evidence type="ECO:0000256" key="1">
    <source>
        <dbReference type="ARBA" id="ARBA00022741"/>
    </source>
</evidence>
<comment type="caution">
    <text evidence="4">The sequence shown here is derived from an EMBL/GenBank/DDBJ whole genome shotgun (WGS) entry which is preliminary data.</text>
</comment>
<proteinExistence type="predicted"/>
<dbReference type="OrthoDB" id="75710at2759"/>
<sequence>MSILRTNQKEEISVAFLKNGGELLEELVASFDGRHRVPIASFSAQDIIRATNDIADFVHISENGYLFKGCLGDRPVLVKKFHEELICPRKLNGAINDIVITSEMSHLKNVMKLIRCCLEFKHPVMVYEDAGNELLTDLLYYPNSDRFLPWKSRLKVATDIAYVIAYLHDAFPRPVIYKELRTDKVIVDQFGVTKLF</sequence>
<dbReference type="GO" id="GO:0004674">
    <property type="term" value="F:protein serine/threonine kinase activity"/>
    <property type="evidence" value="ECO:0007669"/>
    <property type="project" value="TreeGrafter"/>
</dbReference>
<protein>
    <submittedName>
        <fullName evidence="4">Non-functional pseudokinase ZED1-like</fullName>
    </submittedName>
</protein>
<accession>A0A8S0SGX9</accession>
<dbReference type="InterPro" id="IPR045274">
    <property type="entry name" value="WAK-like"/>
</dbReference>
<dbReference type="InterPro" id="IPR001245">
    <property type="entry name" value="Ser-Thr/Tyr_kinase_cat_dom"/>
</dbReference>